<dbReference type="Proteomes" id="UP001651158">
    <property type="component" value="Unassembled WGS sequence"/>
</dbReference>
<protein>
    <submittedName>
        <fullName evidence="1">Uncharacterized protein</fullName>
    </submittedName>
</protein>
<accession>A0ABR4QKK9</accession>
<keyword evidence="2" id="KW-1185">Reference proteome</keyword>
<organism evidence="1 2">
    <name type="scientific">Taenia crassiceps</name>
    <dbReference type="NCBI Taxonomy" id="6207"/>
    <lineage>
        <taxon>Eukaryota</taxon>
        <taxon>Metazoa</taxon>
        <taxon>Spiralia</taxon>
        <taxon>Lophotrochozoa</taxon>
        <taxon>Platyhelminthes</taxon>
        <taxon>Cestoda</taxon>
        <taxon>Eucestoda</taxon>
        <taxon>Cyclophyllidea</taxon>
        <taxon>Taeniidae</taxon>
        <taxon>Taenia</taxon>
    </lineage>
</organism>
<evidence type="ECO:0000313" key="2">
    <source>
        <dbReference type="Proteomes" id="UP001651158"/>
    </source>
</evidence>
<evidence type="ECO:0000313" key="1">
    <source>
        <dbReference type="EMBL" id="KAL5109598.1"/>
    </source>
</evidence>
<sequence length="164" mass="17916">MSQSSYSTPPMSCQFNHEATMPVACACTSLLSHPLGYTALNSRHQHPISSESLEDVYAAQGVSIEHGSSEAVKSRLPIPMFHTTIVNVVPAPTIVPTLPPTHTLRVEDVTVASPTCTRQCINSRKVKKQKTERVRRARIAEKIAQLHGLALSMVGVEVSHQSMY</sequence>
<gene>
    <name evidence="1" type="ORF">TcWFU_010372</name>
</gene>
<name>A0ABR4QKK9_9CEST</name>
<dbReference type="EMBL" id="JAKROA010000003">
    <property type="protein sequence ID" value="KAL5109598.1"/>
    <property type="molecule type" value="Genomic_DNA"/>
</dbReference>
<comment type="caution">
    <text evidence="1">The sequence shown here is derived from an EMBL/GenBank/DDBJ whole genome shotgun (WGS) entry which is preliminary data.</text>
</comment>
<proteinExistence type="predicted"/>
<reference evidence="1 2" key="1">
    <citation type="journal article" date="2022" name="Front. Cell. Infect. Microbiol.">
        <title>The Genomes of Two Strains of Taenia crassiceps the Animal Model for the Study of Human Cysticercosis.</title>
        <authorList>
            <person name="Bobes R.J."/>
            <person name="Estrada K."/>
            <person name="Rios-Valencia D.G."/>
            <person name="Calderon-Gallegos A."/>
            <person name="de la Torre P."/>
            <person name="Carrero J.C."/>
            <person name="Sanchez-Flores A."/>
            <person name="Laclette J.P."/>
        </authorList>
    </citation>
    <scope>NUCLEOTIDE SEQUENCE [LARGE SCALE GENOMIC DNA]</scope>
    <source>
        <strain evidence="1">WFUcys</strain>
    </source>
</reference>